<dbReference type="AlphaFoldDB" id="A0AAV3Y0A3"/>
<evidence type="ECO:0000313" key="2">
    <source>
        <dbReference type="EMBL" id="GFN76515.1"/>
    </source>
</evidence>
<feature type="transmembrane region" description="Helical" evidence="1">
    <location>
        <begin position="417"/>
        <end position="439"/>
    </location>
</feature>
<organism evidence="2 3">
    <name type="scientific">Plakobranchus ocellatus</name>
    <dbReference type="NCBI Taxonomy" id="259542"/>
    <lineage>
        <taxon>Eukaryota</taxon>
        <taxon>Metazoa</taxon>
        <taxon>Spiralia</taxon>
        <taxon>Lophotrochozoa</taxon>
        <taxon>Mollusca</taxon>
        <taxon>Gastropoda</taxon>
        <taxon>Heterobranchia</taxon>
        <taxon>Euthyneura</taxon>
        <taxon>Panpulmonata</taxon>
        <taxon>Sacoglossa</taxon>
        <taxon>Placobranchoidea</taxon>
        <taxon>Plakobranchidae</taxon>
        <taxon>Plakobranchus</taxon>
    </lineage>
</organism>
<keyword evidence="1" id="KW-1133">Transmembrane helix</keyword>
<dbReference type="Proteomes" id="UP000735302">
    <property type="component" value="Unassembled WGS sequence"/>
</dbReference>
<comment type="caution">
    <text evidence="2">The sequence shown here is derived from an EMBL/GenBank/DDBJ whole genome shotgun (WGS) entry which is preliminary data.</text>
</comment>
<sequence length="443" mass="50035">MSIAQDSSGVYSRKVVDKKARFRYQMTEDLEEVLKRLTKLPETEDELPGDLVVSVPIQLVCTTALIAVLALPVFYLVSAHYQEAQHYSRMENLKLDLQNFRKLIDDVTMEKTTFESSMHERFSPPLNATTGSTTGNFTHRIETPKENTILWTSSAKGRLLEEELVMGSPQRTNRTNLNGLFGHSAEALIIREISEMFQFGSYAGDNHVAFFPLELLFLRLSMASIWLDTHESSTGTNGSTVTSHINGYLYEVRRILVTALIDPIIWSGVQYANPFDMATQKLHATSNNCSNKENSGSKETVLFPFYYLNTSERLEKTWSHGWPLLSQMPNISCACNGFIETFNESSSLMNDLGQILTLFDKAFWKKLPFLGDIGFNRIYSENEDETTVHLKCALADMASMIFVYLESESQGMHQKTLMVAHCSVVIYGFAVMLSLPTFFSSTL</sequence>
<evidence type="ECO:0000313" key="3">
    <source>
        <dbReference type="Proteomes" id="UP000735302"/>
    </source>
</evidence>
<feature type="transmembrane region" description="Helical" evidence="1">
    <location>
        <begin position="57"/>
        <end position="77"/>
    </location>
</feature>
<keyword evidence="1" id="KW-0472">Membrane</keyword>
<gene>
    <name evidence="2" type="ORF">PoB_000302100</name>
</gene>
<proteinExistence type="predicted"/>
<protein>
    <submittedName>
        <fullName evidence="2">Uncharacterized protein</fullName>
    </submittedName>
</protein>
<dbReference type="EMBL" id="BLXT01000396">
    <property type="protein sequence ID" value="GFN76515.1"/>
    <property type="molecule type" value="Genomic_DNA"/>
</dbReference>
<keyword evidence="3" id="KW-1185">Reference proteome</keyword>
<reference evidence="2 3" key="1">
    <citation type="journal article" date="2021" name="Elife">
        <title>Chloroplast acquisition without the gene transfer in kleptoplastic sea slugs, Plakobranchus ocellatus.</title>
        <authorList>
            <person name="Maeda T."/>
            <person name="Takahashi S."/>
            <person name="Yoshida T."/>
            <person name="Shimamura S."/>
            <person name="Takaki Y."/>
            <person name="Nagai Y."/>
            <person name="Toyoda A."/>
            <person name="Suzuki Y."/>
            <person name="Arimoto A."/>
            <person name="Ishii H."/>
            <person name="Satoh N."/>
            <person name="Nishiyama T."/>
            <person name="Hasebe M."/>
            <person name="Maruyama T."/>
            <person name="Minagawa J."/>
            <person name="Obokata J."/>
            <person name="Shigenobu S."/>
        </authorList>
    </citation>
    <scope>NUCLEOTIDE SEQUENCE [LARGE SCALE GENOMIC DNA]</scope>
</reference>
<keyword evidence="1" id="KW-0812">Transmembrane</keyword>
<accession>A0AAV3Y0A3</accession>
<name>A0AAV3Y0A3_9GAST</name>
<evidence type="ECO:0000256" key="1">
    <source>
        <dbReference type="SAM" id="Phobius"/>
    </source>
</evidence>